<keyword evidence="8 16" id="KW-1133">Transmembrane helix</keyword>
<comment type="pathway">
    <text evidence="2">Glycan metabolism; N-glycan degradation.</text>
</comment>
<evidence type="ECO:0000313" key="21">
    <source>
        <dbReference type="Proteomes" id="UP000887567"/>
    </source>
</evidence>
<dbReference type="Pfam" id="PF03200">
    <property type="entry name" value="Glyco_hydro_63"/>
    <property type="match status" value="1"/>
</dbReference>
<keyword evidence="5 16" id="KW-0378">Hydrolase</keyword>
<comment type="catalytic activity">
    <reaction evidence="13">
        <text>N(4)-(alpha-D-Glc-(1-&gt;2)-alpha-D-Glc-(1-&gt;3)-alpha-D-Glc-(1-&gt;3)-alpha-D-Man-(1-&gt;2)-alpha-D-Man-(1-&gt;2)-alpha-D-Man-(1-&gt;3)-[alpha-D-Man-(1-&gt;2)-alpha-D-Man-(1-&gt;3)-[alpha-D-Man-(1-&gt;2)-alpha-D-Man-(1-&gt;6)]-alpha-D-Man-(1-&gt;6)]-beta-D-Man-(1-&gt;4)-beta-D-GlcNAc-(1-&gt;4)-beta-D-GlcNAc)-L-asparaginyl-[protein] + H2O = N(4)-(alpha-D-Glc-(1-&gt;3)-alpha-D-Glc-(1-&gt;3)-alpha-D-Man-(1-&gt;2)-alpha-D-Man-(1-&gt;2)-alpha-D-Man-(1-&gt;3)-[alpha-D-Man-(1-&gt;2)-alpha-D-Man-(1-&gt;3)-[alpha-D-Man-(1-&gt;2)-alpha-D-Man-(1-&gt;6)]-alpha-D-Man-(1-&gt;6)]-beta-D-Man-(1-&gt;4)-beta-D-GlcNAc-(1-&gt;4)-beta-D-GlcNAc)-L-asparaginyl-[protein] + beta-D-glucose</text>
        <dbReference type="Rhea" id="RHEA:55988"/>
        <dbReference type="Rhea" id="RHEA-COMP:12806"/>
        <dbReference type="Rhea" id="RHEA-COMP:14355"/>
        <dbReference type="ChEBI" id="CHEBI:15377"/>
        <dbReference type="ChEBI" id="CHEBI:15903"/>
        <dbReference type="ChEBI" id="CHEBI:59082"/>
        <dbReference type="ChEBI" id="CHEBI:132537"/>
        <dbReference type="EC" id="3.2.1.106"/>
    </reaction>
    <physiologicalReaction direction="left-to-right" evidence="13">
        <dbReference type="Rhea" id="RHEA:55989"/>
    </physiologicalReaction>
</comment>
<comment type="subcellular location">
    <subcellularLocation>
        <location evidence="1 16">Endoplasmic reticulum membrane</location>
        <topology evidence="1 16">Single-pass type II membrane protein</topology>
    </subcellularLocation>
</comment>
<dbReference type="InterPro" id="IPR004888">
    <property type="entry name" value="Glycoside_hydrolase_63"/>
</dbReference>
<keyword evidence="21" id="KW-1185">Reference proteome</keyword>
<dbReference type="EC" id="3.2.1.106" evidence="12 16"/>
<evidence type="ECO:0000313" key="20">
    <source>
        <dbReference type="EnsemblMetazoa" id="XP_020912683.1"/>
    </source>
</evidence>
<dbReference type="Pfam" id="PF16923">
    <property type="entry name" value="Glyco_hydro_63N"/>
    <property type="match status" value="1"/>
</dbReference>
<feature type="region of interest" description="Disordered" evidence="17">
    <location>
        <begin position="558"/>
        <end position="578"/>
    </location>
</feature>
<dbReference type="EnsemblMetazoa" id="XM_021057024.2">
    <property type="protein sequence ID" value="XP_020912683.1"/>
    <property type="gene ID" value="LOC110250425"/>
</dbReference>
<name>A0A913Y0N5_EXADI</name>
<keyword evidence="11 16" id="KW-0326">Glycosidase</keyword>
<dbReference type="GeneID" id="110250425"/>
<dbReference type="KEGG" id="epa:110250425"/>
<evidence type="ECO:0000256" key="6">
    <source>
        <dbReference type="ARBA" id="ARBA00022824"/>
    </source>
</evidence>
<evidence type="ECO:0000256" key="16">
    <source>
        <dbReference type="RuleBase" id="RU368089"/>
    </source>
</evidence>
<dbReference type="Proteomes" id="UP000887567">
    <property type="component" value="Unplaced"/>
</dbReference>
<evidence type="ECO:0000256" key="5">
    <source>
        <dbReference type="ARBA" id="ARBA00022801"/>
    </source>
</evidence>
<evidence type="ECO:0000256" key="13">
    <source>
        <dbReference type="ARBA" id="ARBA00052596"/>
    </source>
</evidence>
<dbReference type="PANTHER" id="PTHR10412">
    <property type="entry name" value="MANNOSYL-OLIGOSACCHARIDE GLUCOSIDASE"/>
    <property type="match status" value="1"/>
</dbReference>
<evidence type="ECO:0000256" key="4">
    <source>
        <dbReference type="ARBA" id="ARBA00022692"/>
    </source>
</evidence>
<protein>
    <recommendedName>
        <fullName evidence="15 16">Mannosyl-oligosaccharide glucosidase</fullName>
        <ecNumber evidence="12 16">3.2.1.106</ecNumber>
    </recommendedName>
</protein>
<evidence type="ECO:0000256" key="9">
    <source>
        <dbReference type="ARBA" id="ARBA00023136"/>
    </source>
</evidence>
<dbReference type="InterPro" id="IPR031335">
    <property type="entry name" value="Glyco_hydro_63_C"/>
</dbReference>
<dbReference type="InterPro" id="IPR031631">
    <property type="entry name" value="Glyco_hydro_63N"/>
</dbReference>
<reference evidence="20" key="1">
    <citation type="submission" date="2022-11" db="UniProtKB">
        <authorList>
            <consortium name="EnsemblMetazoa"/>
        </authorList>
    </citation>
    <scope>IDENTIFICATION</scope>
</reference>
<keyword evidence="7" id="KW-0735">Signal-anchor</keyword>
<evidence type="ECO:0000256" key="3">
    <source>
        <dbReference type="ARBA" id="ARBA00010833"/>
    </source>
</evidence>
<dbReference type="RefSeq" id="XP_020912683.1">
    <property type="nucleotide sequence ID" value="XM_021057024.2"/>
</dbReference>
<dbReference type="AlphaFoldDB" id="A0A913Y0N5"/>
<dbReference type="Gene3D" id="1.50.10.10">
    <property type="match status" value="1"/>
</dbReference>
<feature type="region of interest" description="Disordered" evidence="17">
    <location>
        <begin position="30"/>
        <end position="55"/>
    </location>
</feature>
<dbReference type="InterPro" id="IPR038518">
    <property type="entry name" value="Glyco_hydro_63N_sf"/>
</dbReference>
<organism evidence="20 21">
    <name type="scientific">Exaiptasia diaphana</name>
    <name type="common">Tropical sea anemone</name>
    <name type="synonym">Aiptasia pulchella</name>
    <dbReference type="NCBI Taxonomy" id="2652724"/>
    <lineage>
        <taxon>Eukaryota</taxon>
        <taxon>Metazoa</taxon>
        <taxon>Cnidaria</taxon>
        <taxon>Anthozoa</taxon>
        <taxon>Hexacorallia</taxon>
        <taxon>Actiniaria</taxon>
        <taxon>Aiptasiidae</taxon>
        <taxon>Exaiptasia</taxon>
    </lineage>
</organism>
<proteinExistence type="inferred from homology"/>
<accession>A0A913Y0N5</accession>
<dbReference type="GO" id="GO:0004573">
    <property type="term" value="F:Glc3Man9GlcNAc2 oligosaccharide glucosidase activity"/>
    <property type="evidence" value="ECO:0007669"/>
    <property type="project" value="UniProtKB-UniRule"/>
</dbReference>
<feature type="domain" description="Glycosyl hydrolase family 63 N-terminal" evidence="19">
    <location>
        <begin position="107"/>
        <end position="286"/>
    </location>
</feature>
<evidence type="ECO:0000256" key="14">
    <source>
        <dbReference type="ARBA" id="ARBA00054325"/>
    </source>
</evidence>
<evidence type="ECO:0000259" key="18">
    <source>
        <dbReference type="Pfam" id="PF03200"/>
    </source>
</evidence>
<evidence type="ECO:0000256" key="2">
    <source>
        <dbReference type="ARBA" id="ARBA00004740"/>
    </source>
</evidence>
<evidence type="ECO:0000259" key="19">
    <source>
        <dbReference type="Pfam" id="PF16923"/>
    </source>
</evidence>
<keyword evidence="9 16" id="KW-0472">Membrane</keyword>
<dbReference type="FunFam" id="2.70.98.110:FF:000001">
    <property type="entry name" value="Mannosyl-oligosaccharide glucosidase"/>
    <property type="match status" value="1"/>
</dbReference>
<dbReference type="InterPro" id="IPR008928">
    <property type="entry name" value="6-hairpin_glycosidase_sf"/>
</dbReference>
<evidence type="ECO:0000256" key="15">
    <source>
        <dbReference type="ARBA" id="ARBA00073940"/>
    </source>
</evidence>
<dbReference type="SUPFAM" id="SSF48208">
    <property type="entry name" value="Six-hairpin glycosidases"/>
    <property type="match status" value="1"/>
</dbReference>
<comment type="function">
    <text evidence="16">Cleaves the distal alpha 1,2-linked glucose residue from the Glc(3)Man(9)GlcNAc(2) oligosaccharide precursor.</text>
</comment>
<dbReference type="FunFam" id="1.50.10.10:FF:000009">
    <property type="entry name" value="mannosyl-oligosaccharide glucosidase"/>
    <property type="match status" value="1"/>
</dbReference>
<keyword evidence="4 16" id="KW-0812">Transmembrane</keyword>
<dbReference type="InterPro" id="IPR012341">
    <property type="entry name" value="6hp_glycosidase-like_sf"/>
</dbReference>
<keyword evidence="6 16" id="KW-0256">Endoplasmic reticulum</keyword>
<evidence type="ECO:0000256" key="1">
    <source>
        <dbReference type="ARBA" id="ARBA00004648"/>
    </source>
</evidence>
<comment type="function">
    <text evidence="14">In the context of N-glycan degradation, cleaves the distal alpha 1,2-linked glucose residue from the Glc(3)Man(9)GlcNAc(2) oligosaccharide precursor in a highly specific manner.</text>
</comment>
<evidence type="ECO:0000256" key="10">
    <source>
        <dbReference type="ARBA" id="ARBA00023180"/>
    </source>
</evidence>
<dbReference type="Gene3D" id="2.70.98.110">
    <property type="entry name" value="Glycosyl hydrolase family 63, N-terminal domain"/>
    <property type="match status" value="1"/>
</dbReference>
<keyword evidence="10" id="KW-0325">Glycoprotein</keyword>
<evidence type="ECO:0000256" key="12">
    <source>
        <dbReference type="ARBA" id="ARBA00038888"/>
    </source>
</evidence>
<sequence>MRLLLFCMKRIILSPIFFYKMARQRRGKHAAESFSDLKETRPKSSKQKGRHSKDSHSPLLVLGLLIAIPGGLLAGISVYNYYKSSLLYKPLNSAPVIDSTKADMRRFWGTYRSNLYFGMRTRSPKSLMPGLMWFSQFPHDGQLSIRHTCEQNDRLPKYGWLKHDGVRFGSQEIVDDDFILNTDFVKQPGGDHGGDWTVRISGRKKDQGNPNQLVSLLFYVTHEDIIKLNPSINTKNTLTALQGDSPELGKFTIIFPQPRNNVRLSNFLATHTPNVHSVKEVIMQSLNYVKVGKKTRLIGLQGFLPKQDEDHRQLPTNLYVQQWTLQLPFEMEVIFESGSFSSRSERLSGPVFSEALLKFSENFQKTFEEKFPLKSKGFGEEEISFARAALSNMVGGIGYFHGKSRVISKLLKEPVDYWASPLYTAVPSRPFFPRGFLWDEGFHQLLISQWDTAISMDIIGHWLDLMNSEGWIPREQILGDEARTKVPPEFVTQHNENANPPTLILPIKSMIDRGALDKDYLVKIYPRLKAWFNWFNTTQLGTLASTYRWHGRDAKTDRELNPKTLTSGLDDYPRASHPTDDERHVDLRCWMAFASGLMAEIAQTVGQPSEQYRATNAYLSDAKLLDKYHWSPKGQMYSDFGNHTRLVKLEHRSSQPGGPTRLVRVVKSRTGPIQKFVNSFGYVSLFPFLLQILKPNSPKLEKLLKDLKNPDLLWTDFGLRSLSKSDPLYKKYNTEHDGPYWRGAIWININFLSVRALYYYSSADGPYKDTALQIYKELRTNLIRNIFKQYQSSGFIWEQYDDKTGQGKGSHPFTGWSSLVVLMMSEQY</sequence>
<feature type="transmembrane region" description="Helical" evidence="16">
    <location>
        <begin position="59"/>
        <end position="82"/>
    </location>
</feature>
<evidence type="ECO:0000256" key="17">
    <source>
        <dbReference type="SAM" id="MobiDB-lite"/>
    </source>
</evidence>
<feature type="compositionally biased region" description="Basic and acidic residues" evidence="17">
    <location>
        <begin position="30"/>
        <end position="42"/>
    </location>
</feature>
<dbReference type="PANTHER" id="PTHR10412:SF11">
    <property type="entry name" value="MANNOSYL-OLIGOSACCHARIDE GLUCOSIDASE"/>
    <property type="match status" value="1"/>
</dbReference>
<comment type="similarity">
    <text evidence="3 16">Belongs to the glycosyl hydrolase 63 family.</text>
</comment>
<feature type="domain" description="Glycosyl hydrolase family 63 C-terminal" evidence="18">
    <location>
        <begin position="349"/>
        <end position="826"/>
    </location>
</feature>
<evidence type="ECO:0000256" key="8">
    <source>
        <dbReference type="ARBA" id="ARBA00022989"/>
    </source>
</evidence>
<dbReference type="GO" id="GO:0009311">
    <property type="term" value="P:oligosaccharide metabolic process"/>
    <property type="evidence" value="ECO:0007669"/>
    <property type="project" value="UniProtKB-UniRule"/>
</dbReference>
<dbReference type="GO" id="GO:0005789">
    <property type="term" value="C:endoplasmic reticulum membrane"/>
    <property type="evidence" value="ECO:0007669"/>
    <property type="project" value="UniProtKB-SubCell"/>
</dbReference>
<evidence type="ECO:0000256" key="11">
    <source>
        <dbReference type="ARBA" id="ARBA00023295"/>
    </source>
</evidence>
<dbReference type="OMA" id="FNWYNTT"/>
<dbReference type="OrthoDB" id="410058at2759"/>
<dbReference type="GO" id="GO:0006487">
    <property type="term" value="P:protein N-linked glycosylation"/>
    <property type="evidence" value="ECO:0007669"/>
    <property type="project" value="UniProtKB-UniRule"/>
</dbReference>
<evidence type="ECO:0000256" key="7">
    <source>
        <dbReference type="ARBA" id="ARBA00022968"/>
    </source>
</evidence>
<feature type="compositionally biased region" description="Basic residues" evidence="17">
    <location>
        <begin position="43"/>
        <end position="53"/>
    </location>
</feature>